<evidence type="ECO:0000256" key="9">
    <source>
        <dbReference type="ARBA" id="ARBA00022723"/>
    </source>
</evidence>
<keyword evidence="7 22" id="KW-0645">Protease</keyword>
<keyword evidence="12" id="KW-0106">Calcium</keyword>
<evidence type="ECO:0000313" key="26">
    <source>
        <dbReference type="EMBL" id="EDV21351.1"/>
    </source>
</evidence>
<dbReference type="CDD" id="cd09601">
    <property type="entry name" value="M1_APN-Q_like"/>
    <property type="match status" value="1"/>
</dbReference>
<dbReference type="OrthoDB" id="510539at2759"/>
<evidence type="ECO:0000256" key="17">
    <source>
        <dbReference type="ARBA" id="ARBA00023157"/>
    </source>
</evidence>
<dbReference type="PANTHER" id="PTHR11533">
    <property type="entry name" value="PROTEASE M1 ZINC METALLOPROTEASE"/>
    <property type="match status" value="1"/>
</dbReference>
<dbReference type="PANTHER" id="PTHR11533:SF276">
    <property type="entry name" value="GLUTAMYL AMINOPEPTIDASE"/>
    <property type="match status" value="1"/>
</dbReference>
<dbReference type="InterPro" id="IPR050344">
    <property type="entry name" value="Peptidase_M1_aminopeptidases"/>
</dbReference>
<feature type="active site" description="Proton acceptor" evidence="19">
    <location>
        <position position="309"/>
    </location>
</feature>
<feature type="domain" description="Peptidase M1 membrane alanine aminopeptidase" evidence="23">
    <location>
        <begin position="237"/>
        <end position="455"/>
    </location>
</feature>
<keyword evidence="10 22" id="KW-0378">Hydrolase</keyword>
<evidence type="ECO:0000256" key="19">
    <source>
        <dbReference type="PIRSR" id="PIRSR634016-1"/>
    </source>
</evidence>
<dbReference type="eggNOG" id="KOG1046">
    <property type="taxonomic scope" value="Eukaryota"/>
</dbReference>
<evidence type="ECO:0000256" key="15">
    <source>
        <dbReference type="ARBA" id="ARBA00023049"/>
    </source>
</evidence>
<evidence type="ECO:0000256" key="7">
    <source>
        <dbReference type="ARBA" id="ARBA00022670"/>
    </source>
</evidence>
<keyword evidence="27" id="KW-1185">Reference proteome</keyword>
<keyword evidence="8" id="KW-0812">Transmembrane</keyword>
<comment type="catalytic activity">
    <reaction evidence="1">
        <text>Release of N-terminal glutamate (and to a lesser extent aspartate) from a peptide.</text>
        <dbReference type="EC" id="3.4.11.7"/>
    </reaction>
</comment>
<evidence type="ECO:0000256" key="13">
    <source>
        <dbReference type="ARBA" id="ARBA00022968"/>
    </source>
</evidence>
<dbReference type="InterPro" id="IPR027268">
    <property type="entry name" value="Peptidase_M4/M1_CTD_sf"/>
</dbReference>
<dbReference type="InterPro" id="IPR014782">
    <property type="entry name" value="Peptidase_M1_dom"/>
</dbReference>
<dbReference type="GO" id="GO:0006508">
    <property type="term" value="P:proteolysis"/>
    <property type="evidence" value="ECO:0000318"/>
    <property type="project" value="GO_Central"/>
</dbReference>
<proteinExistence type="inferred from homology"/>
<dbReference type="HOGENOM" id="CLU_003705_0_1_1"/>
<dbReference type="OMA" id="MTARNDE"/>
<dbReference type="KEGG" id="tad:TRIADDRAFT_36517"/>
<name>B3S7T8_TRIAD</name>
<evidence type="ECO:0000313" key="27">
    <source>
        <dbReference type="Proteomes" id="UP000009022"/>
    </source>
</evidence>
<dbReference type="PRINTS" id="PR00756">
    <property type="entry name" value="ALADIPTASE"/>
</dbReference>
<keyword evidence="18" id="KW-0325">Glycoprotein</keyword>
<evidence type="ECO:0000256" key="18">
    <source>
        <dbReference type="ARBA" id="ARBA00023180"/>
    </source>
</evidence>
<evidence type="ECO:0000256" key="16">
    <source>
        <dbReference type="ARBA" id="ARBA00023136"/>
    </source>
</evidence>
<dbReference type="RefSeq" id="XP_002116318.1">
    <property type="nucleotide sequence ID" value="XM_002116282.1"/>
</dbReference>
<dbReference type="Pfam" id="PF11838">
    <property type="entry name" value="ERAP1_C"/>
    <property type="match status" value="1"/>
</dbReference>
<evidence type="ECO:0000259" key="25">
    <source>
        <dbReference type="Pfam" id="PF17900"/>
    </source>
</evidence>
<dbReference type="PhylomeDB" id="B3S7T8"/>
<dbReference type="Gene3D" id="1.25.50.20">
    <property type="match status" value="1"/>
</dbReference>
<feature type="binding site" evidence="20">
    <location>
        <position position="312"/>
    </location>
    <ligand>
        <name>Zn(2+)</name>
        <dbReference type="ChEBI" id="CHEBI:29105"/>
        <note>catalytic</note>
    </ligand>
</feature>
<sequence>MTLRLPTDVVPDHYNLMLFPLVDGSTFTGKVSITINVTKATRHILVHIRDLAITDKSVSTIGGSPRKLSIVQSFFYKPNEFYVIEVGENLEAGKQYNVTYDFNGNFPKVLFGLYKSTYKTPQGTTRNMVTSDFEPLDARMALPCFDEPTLKATFTTTLVRPTTGYIALSNMPEARSYQYQAGYTAVEYQKTVKMSTYLLAFIICDFKYNETTVNNGVKVSKIRIYSPPHLLNNTGFATYTTKAQMEYFNTQTALPYDLPKSDLIAIPDFNSGAMENWGLITFRETLLLYDPLKSSIFEKQRIAVVISHELVHQWFGNLVTLAWWDDLWLNEGFASYLEYQGVHAVYPDWKIMDQFLSGDFFRIMARDALISSRPISALSDTPAAIKQMFDAITYSKGAVAVRMVEFILGDTGFKNGYRAYLKKYQYSNANTMQLWNSLSEANNNRINMVEVMDPWVRQKNFPVITITNQGAQGTASQKRFLIDDSAATGTGSDFSTYGYKWYVPLNYITSADTNTPISAWLNKTSVNFNYPVNGWMKANVGQYGFYIVNYPETNWNRLQAALESDVNTLKSGDRAGLINDAFMLARSGTIKQSLALGMTKYLSKEKEYVPWTTALGSLGYFDTILSMRPSYGDFKTYMINLIRGRYNDLGWTDTGSHLDRYARSDILLWVTRLNYNTAIQAAKKIYNNWMVNGTSIHPNIRTRVLRAGIAAGGLKEWDFAWNKFLTTESASEKTALMYALAFSRTPWILNRYLQRSMNTSLVRSQDTLSVIRYVSGTTLGRPIAWSFFQANWNTLYDRYSQVTFGLARAAESLTSAFATDYQLQEVQNFFNTAKDTNAISSSKKTILENIKSNIDWLKKNEADVADWLAKNKNI</sequence>
<feature type="binding site" evidence="20">
    <location>
        <position position="331"/>
    </location>
    <ligand>
        <name>Zn(2+)</name>
        <dbReference type="ChEBI" id="CHEBI:29105"/>
        <note>catalytic</note>
    </ligand>
</feature>
<keyword evidence="15 22" id="KW-0482">Metalloprotease</keyword>
<dbReference type="FunCoup" id="B3S7T8">
    <property type="interactions" value="231"/>
</dbReference>
<feature type="domain" description="Aminopeptidase N-like N-terminal" evidence="25">
    <location>
        <begin position="10"/>
        <end position="198"/>
    </location>
</feature>
<comment type="subcellular location">
    <subcellularLocation>
        <location evidence="2">Cell membrane</location>
        <topology evidence="2">Single-pass type II membrane protein</topology>
    </subcellularLocation>
</comment>
<dbReference type="FunFam" id="1.10.390.10:FF:000019">
    <property type="entry name" value="Aminopeptidase"/>
    <property type="match status" value="1"/>
</dbReference>
<dbReference type="EC" id="3.4.11.-" evidence="22"/>
<dbReference type="GO" id="GO:0005615">
    <property type="term" value="C:extracellular space"/>
    <property type="evidence" value="ECO:0000318"/>
    <property type="project" value="GO_Central"/>
</dbReference>
<keyword evidence="14" id="KW-1133">Transmembrane helix</keyword>
<dbReference type="InterPro" id="IPR024571">
    <property type="entry name" value="ERAP1-like_C_dom"/>
</dbReference>
<dbReference type="Gene3D" id="2.60.40.1910">
    <property type="match status" value="1"/>
</dbReference>
<dbReference type="InterPro" id="IPR042097">
    <property type="entry name" value="Aminopeptidase_N-like_N_sf"/>
</dbReference>
<comment type="similarity">
    <text evidence="3 22">Belongs to the peptidase M1 family.</text>
</comment>
<comment type="subunit">
    <text evidence="4">Homodimer; disulfide-linked.</text>
</comment>
<keyword evidence="11 20" id="KW-0862">Zinc</keyword>
<protein>
    <recommendedName>
        <fullName evidence="22">Aminopeptidase</fullName>
        <ecNumber evidence="22">3.4.11.-</ecNumber>
    </recommendedName>
</protein>
<feature type="site" description="Transition state stabilizer" evidence="21">
    <location>
        <position position="394"/>
    </location>
</feature>
<dbReference type="Gene3D" id="2.60.40.1730">
    <property type="entry name" value="tricorn interacting facor f3 domain"/>
    <property type="match status" value="1"/>
</dbReference>
<dbReference type="InterPro" id="IPR001930">
    <property type="entry name" value="Peptidase_M1"/>
</dbReference>
<dbReference type="Gene3D" id="1.10.390.10">
    <property type="entry name" value="Neutral Protease Domain 2"/>
    <property type="match status" value="1"/>
</dbReference>
<dbReference type="MEROPS" id="M01.A10"/>
<dbReference type="AlphaFoldDB" id="B3S7T8"/>
<dbReference type="InterPro" id="IPR045357">
    <property type="entry name" value="Aminopeptidase_N-like_N"/>
</dbReference>
<keyword evidence="17" id="KW-1015">Disulfide bond</keyword>
<keyword evidence="6" id="KW-1003">Cell membrane</keyword>
<dbReference type="SUPFAM" id="SSF63737">
    <property type="entry name" value="Leukotriene A4 hydrolase N-terminal domain"/>
    <property type="match status" value="1"/>
</dbReference>
<evidence type="ECO:0000256" key="20">
    <source>
        <dbReference type="PIRSR" id="PIRSR634016-3"/>
    </source>
</evidence>
<reference evidence="26 27" key="1">
    <citation type="journal article" date="2008" name="Nature">
        <title>The Trichoplax genome and the nature of placozoans.</title>
        <authorList>
            <person name="Srivastava M."/>
            <person name="Begovic E."/>
            <person name="Chapman J."/>
            <person name="Putnam N.H."/>
            <person name="Hellsten U."/>
            <person name="Kawashima T."/>
            <person name="Kuo A."/>
            <person name="Mitros T."/>
            <person name="Salamov A."/>
            <person name="Carpenter M.L."/>
            <person name="Signorovitch A.Y."/>
            <person name="Moreno M.A."/>
            <person name="Kamm K."/>
            <person name="Grimwood J."/>
            <person name="Schmutz J."/>
            <person name="Shapiro H."/>
            <person name="Grigoriev I.V."/>
            <person name="Buss L.W."/>
            <person name="Schierwater B."/>
            <person name="Dellaporta S.L."/>
            <person name="Rokhsar D.S."/>
        </authorList>
    </citation>
    <scope>NUCLEOTIDE SEQUENCE [LARGE SCALE GENOMIC DNA]</scope>
    <source>
        <strain evidence="26 27">Grell-BS-1999</strain>
    </source>
</reference>
<dbReference type="CTD" id="6757432"/>
<keyword evidence="13" id="KW-0735">Signal-anchor</keyword>
<keyword evidence="9 20" id="KW-0479">Metal-binding</keyword>
<dbReference type="Pfam" id="PF01433">
    <property type="entry name" value="Peptidase_M1"/>
    <property type="match status" value="1"/>
</dbReference>
<feature type="domain" description="ERAP1-like C-terminal" evidence="24">
    <location>
        <begin position="535"/>
        <end position="851"/>
    </location>
</feature>
<evidence type="ECO:0000256" key="5">
    <source>
        <dbReference type="ARBA" id="ARBA00022438"/>
    </source>
</evidence>
<evidence type="ECO:0000256" key="4">
    <source>
        <dbReference type="ARBA" id="ARBA00011748"/>
    </source>
</evidence>
<dbReference type="GO" id="GO:0070006">
    <property type="term" value="F:metalloaminopeptidase activity"/>
    <property type="evidence" value="ECO:0000318"/>
    <property type="project" value="GO_Central"/>
</dbReference>
<evidence type="ECO:0000256" key="8">
    <source>
        <dbReference type="ARBA" id="ARBA00022692"/>
    </source>
</evidence>
<evidence type="ECO:0000256" key="22">
    <source>
        <dbReference type="RuleBase" id="RU364040"/>
    </source>
</evidence>
<dbReference type="Pfam" id="PF17900">
    <property type="entry name" value="Peptidase_M1_N"/>
    <property type="match status" value="1"/>
</dbReference>
<dbReference type="FunFam" id="2.60.40.1730:FF:000013">
    <property type="entry name" value="Aminopeptidase"/>
    <property type="match status" value="1"/>
</dbReference>
<dbReference type="GO" id="GO:0008270">
    <property type="term" value="F:zinc ion binding"/>
    <property type="evidence" value="ECO:0007669"/>
    <property type="project" value="UniProtKB-UniRule"/>
</dbReference>
<evidence type="ECO:0000256" key="10">
    <source>
        <dbReference type="ARBA" id="ARBA00022801"/>
    </source>
</evidence>
<organism evidence="26 27">
    <name type="scientific">Trichoplax adhaerens</name>
    <name type="common">Trichoplax reptans</name>
    <dbReference type="NCBI Taxonomy" id="10228"/>
    <lineage>
        <taxon>Eukaryota</taxon>
        <taxon>Metazoa</taxon>
        <taxon>Placozoa</taxon>
        <taxon>Uniplacotomia</taxon>
        <taxon>Trichoplacea</taxon>
        <taxon>Trichoplacidae</taxon>
        <taxon>Trichoplax</taxon>
    </lineage>
</organism>
<dbReference type="FunFam" id="2.60.40.1910:FF:000003">
    <property type="entry name" value="Aminopeptidase"/>
    <property type="match status" value="1"/>
</dbReference>
<accession>B3S7T8</accession>
<dbReference type="GO" id="GO:0004230">
    <property type="term" value="F:glutamyl aminopeptidase activity"/>
    <property type="evidence" value="ECO:0007669"/>
    <property type="project" value="UniProtKB-EC"/>
</dbReference>
<evidence type="ECO:0000256" key="11">
    <source>
        <dbReference type="ARBA" id="ARBA00022833"/>
    </source>
</evidence>
<feature type="binding site" evidence="20">
    <location>
        <position position="308"/>
    </location>
    <ligand>
        <name>Zn(2+)</name>
        <dbReference type="ChEBI" id="CHEBI:29105"/>
        <note>catalytic</note>
    </ligand>
</feature>
<comment type="cofactor">
    <cofactor evidence="20 22">
        <name>Zn(2+)</name>
        <dbReference type="ChEBI" id="CHEBI:29105"/>
    </cofactor>
    <text evidence="20 22">Binds 1 zinc ion per subunit.</text>
</comment>
<dbReference type="EMBL" id="DS985254">
    <property type="protein sequence ID" value="EDV21351.1"/>
    <property type="molecule type" value="Genomic_DNA"/>
</dbReference>
<evidence type="ECO:0000256" key="21">
    <source>
        <dbReference type="PIRSR" id="PIRSR634016-4"/>
    </source>
</evidence>
<evidence type="ECO:0000259" key="24">
    <source>
        <dbReference type="Pfam" id="PF11838"/>
    </source>
</evidence>
<dbReference type="SUPFAM" id="SSF55486">
    <property type="entry name" value="Metalloproteases ('zincins'), catalytic domain"/>
    <property type="match status" value="1"/>
</dbReference>
<dbReference type="GO" id="GO:0043171">
    <property type="term" value="P:peptide catabolic process"/>
    <property type="evidence" value="ECO:0000318"/>
    <property type="project" value="GO_Central"/>
</dbReference>
<evidence type="ECO:0000256" key="12">
    <source>
        <dbReference type="ARBA" id="ARBA00022837"/>
    </source>
</evidence>
<dbReference type="GeneID" id="6757432"/>
<evidence type="ECO:0000256" key="6">
    <source>
        <dbReference type="ARBA" id="ARBA00022475"/>
    </source>
</evidence>
<dbReference type="InParanoid" id="B3S7T8"/>
<evidence type="ECO:0000256" key="3">
    <source>
        <dbReference type="ARBA" id="ARBA00010136"/>
    </source>
</evidence>
<gene>
    <name evidence="26" type="ORF">TRIADDRAFT_36517</name>
</gene>
<evidence type="ECO:0000256" key="2">
    <source>
        <dbReference type="ARBA" id="ARBA00004401"/>
    </source>
</evidence>
<keyword evidence="16" id="KW-0472">Membrane</keyword>
<dbReference type="Proteomes" id="UP000009022">
    <property type="component" value="Unassembled WGS sequence"/>
</dbReference>
<evidence type="ECO:0000256" key="1">
    <source>
        <dbReference type="ARBA" id="ARBA00001703"/>
    </source>
</evidence>
<keyword evidence="5 22" id="KW-0031">Aminopeptidase</keyword>
<dbReference type="InterPro" id="IPR034016">
    <property type="entry name" value="M1_APN-typ"/>
</dbReference>
<evidence type="ECO:0000259" key="23">
    <source>
        <dbReference type="Pfam" id="PF01433"/>
    </source>
</evidence>
<evidence type="ECO:0000256" key="14">
    <source>
        <dbReference type="ARBA" id="ARBA00022989"/>
    </source>
</evidence>
<dbReference type="FunFam" id="1.25.50.20:FF:000001">
    <property type="entry name" value="Aminopeptidase"/>
    <property type="match status" value="1"/>
</dbReference>
<dbReference type="GO" id="GO:0005886">
    <property type="term" value="C:plasma membrane"/>
    <property type="evidence" value="ECO:0007669"/>
    <property type="project" value="UniProtKB-SubCell"/>
</dbReference>